<evidence type="ECO:0000256" key="6">
    <source>
        <dbReference type="ARBA" id="ARBA00022967"/>
    </source>
</evidence>
<feature type="transmembrane region" description="Helical" evidence="10">
    <location>
        <begin position="1115"/>
        <end position="1135"/>
    </location>
</feature>
<dbReference type="InterPro" id="IPR018303">
    <property type="entry name" value="ATPase_P-typ_P_site"/>
</dbReference>
<feature type="transmembrane region" description="Helical" evidence="10">
    <location>
        <begin position="1155"/>
        <end position="1176"/>
    </location>
</feature>
<evidence type="ECO:0000256" key="8">
    <source>
        <dbReference type="ARBA" id="ARBA00023136"/>
    </source>
</evidence>
<feature type="region of interest" description="Disordered" evidence="9">
    <location>
        <begin position="844"/>
        <end position="875"/>
    </location>
</feature>
<evidence type="ECO:0000313" key="13">
    <source>
        <dbReference type="Proteomes" id="UP001141327"/>
    </source>
</evidence>
<dbReference type="Gene3D" id="3.40.1110.10">
    <property type="entry name" value="Calcium-transporting ATPase, cytoplasmic domain N"/>
    <property type="match status" value="2"/>
</dbReference>
<feature type="compositionally biased region" description="Low complexity" evidence="9">
    <location>
        <begin position="592"/>
        <end position="601"/>
    </location>
</feature>
<evidence type="ECO:0000259" key="11">
    <source>
        <dbReference type="SMART" id="SM00831"/>
    </source>
</evidence>
<dbReference type="NCBIfam" id="TIGR01494">
    <property type="entry name" value="ATPase_P-type"/>
    <property type="match status" value="2"/>
</dbReference>
<keyword evidence="8 10" id="KW-0472">Membrane</keyword>
<evidence type="ECO:0000256" key="10">
    <source>
        <dbReference type="SAM" id="Phobius"/>
    </source>
</evidence>
<dbReference type="InterPro" id="IPR023214">
    <property type="entry name" value="HAD_sf"/>
</dbReference>
<dbReference type="InterPro" id="IPR050510">
    <property type="entry name" value="Cation_transp_ATPase_P-type"/>
</dbReference>
<feature type="transmembrane region" description="Helical" evidence="10">
    <location>
        <begin position="123"/>
        <end position="143"/>
    </location>
</feature>
<dbReference type="PANTHER" id="PTHR43294:SF21">
    <property type="entry name" value="CATION TRANSPORTING ATPASE"/>
    <property type="match status" value="1"/>
</dbReference>
<keyword evidence="6" id="KW-1278">Translocase</keyword>
<organism evidence="12 13">
    <name type="scientific">Paratrimastix pyriformis</name>
    <dbReference type="NCBI Taxonomy" id="342808"/>
    <lineage>
        <taxon>Eukaryota</taxon>
        <taxon>Metamonada</taxon>
        <taxon>Preaxostyla</taxon>
        <taxon>Paratrimastigidae</taxon>
        <taxon>Paratrimastix</taxon>
    </lineage>
</organism>
<keyword evidence="4" id="KW-0547">Nucleotide-binding</keyword>
<comment type="subcellular location">
    <subcellularLocation>
        <location evidence="1">Cell membrane</location>
        <topology evidence="1">Multi-pass membrane protein</topology>
    </subcellularLocation>
</comment>
<reference evidence="12" key="1">
    <citation type="journal article" date="2022" name="bioRxiv">
        <title>Genomics of Preaxostyla Flagellates Illuminates Evolutionary Transitions and the Path Towards Mitochondrial Loss.</title>
        <authorList>
            <person name="Novak L.V.F."/>
            <person name="Treitli S.C."/>
            <person name="Pyrih J."/>
            <person name="Halakuc P."/>
            <person name="Pipaliya S.V."/>
            <person name="Vacek V."/>
            <person name="Brzon O."/>
            <person name="Soukal P."/>
            <person name="Eme L."/>
            <person name="Dacks J.B."/>
            <person name="Karnkowska A."/>
            <person name="Elias M."/>
            <person name="Hampl V."/>
        </authorList>
    </citation>
    <scope>NUCLEOTIDE SEQUENCE</scope>
    <source>
        <strain evidence="12">RCP-MX</strain>
    </source>
</reference>
<dbReference type="Pfam" id="PF00122">
    <property type="entry name" value="E1-E2_ATPase"/>
    <property type="match status" value="1"/>
</dbReference>
<dbReference type="InterPro" id="IPR059000">
    <property type="entry name" value="ATPase_P-type_domA"/>
</dbReference>
<evidence type="ECO:0000256" key="5">
    <source>
        <dbReference type="ARBA" id="ARBA00022840"/>
    </source>
</evidence>
<dbReference type="PRINTS" id="PR00119">
    <property type="entry name" value="CATATPASE"/>
</dbReference>
<dbReference type="Gene3D" id="3.40.50.1000">
    <property type="entry name" value="HAD superfamily/HAD-like"/>
    <property type="match status" value="2"/>
</dbReference>
<feature type="transmembrane region" description="Helical" evidence="10">
    <location>
        <begin position="1062"/>
        <end position="1095"/>
    </location>
</feature>
<dbReference type="PRINTS" id="PR00121">
    <property type="entry name" value="NAKATPASE"/>
</dbReference>
<feature type="transmembrane region" description="Helical" evidence="10">
    <location>
        <begin position="319"/>
        <end position="341"/>
    </location>
</feature>
<dbReference type="EMBL" id="JAPMOS010000001">
    <property type="protein sequence ID" value="KAJ4463089.1"/>
    <property type="molecule type" value="Genomic_DNA"/>
</dbReference>
<dbReference type="SFLD" id="SFLDF00027">
    <property type="entry name" value="p-type_atpase"/>
    <property type="match status" value="1"/>
</dbReference>
<feature type="region of interest" description="Disordered" evidence="9">
    <location>
        <begin position="437"/>
        <end position="461"/>
    </location>
</feature>
<dbReference type="SUPFAM" id="SSF56784">
    <property type="entry name" value="HAD-like"/>
    <property type="match status" value="1"/>
</dbReference>
<dbReference type="InterPro" id="IPR008250">
    <property type="entry name" value="ATPase_P-typ_transduc_dom_A_sf"/>
</dbReference>
<dbReference type="InterPro" id="IPR036412">
    <property type="entry name" value="HAD-like_sf"/>
</dbReference>
<dbReference type="Pfam" id="PF00690">
    <property type="entry name" value="Cation_ATPase_N"/>
    <property type="match status" value="1"/>
</dbReference>
<dbReference type="InterPro" id="IPR023298">
    <property type="entry name" value="ATPase_P-typ_TM_dom_sf"/>
</dbReference>
<dbReference type="Gene3D" id="1.20.1110.10">
    <property type="entry name" value="Calcium-transporting ATPase, transmembrane domain"/>
    <property type="match status" value="2"/>
</dbReference>
<feature type="region of interest" description="Disordered" evidence="9">
    <location>
        <begin position="574"/>
        <end position="613"/>
    </location>
</feature>
<dbReference type="PROSITE" id="PS00154">
    <property type="entry name" value="ATPASE_E1_E2"/>
    <property type="match status" value="1"/>
</dbReference>
<evidence type="ECO:0000256" key="2">
    <source>
        <dbReference type="ARBA" id="ARBA00022475"/>
    </source>
</evidence>
<keyword evidence="7 10" id="KW-1133">Transmembrane helix</keyword>
<keyword evidence="13" id="KW-1185">Reference proteome</keyword>
<evidence type="ECO:0000256" key="4">
    <source>
        <dbReference type="ARBA" id="ARBA00022741"/>
    </source>
</evidence>
<dbReference type="SFLD" id="SFLDG00002">
    <property type="entry name" value="C1.7:_P-type_atpase_like"/>
    <property type="match status" value="1"/>
</dbReference>
<dbReference type="Gene3D" id="2.70.150.10">
    <property type="entry name" value="Calcium-transporting ATPase, cytoplasmic transduction domain A"/>
    <property type="match status" value="1"/>
</dbReference>
<dbReference type="Pfam" id="PF00689">
    <property type="entry name" value="Cation_ATPase_C"/>
    <property type="match status" value="1"/>
</dbReference>
<comment type="caution">
    <text evidence="12">The sequence shown here is derived from an EMBL/GenBank/DDBJ whole genome shotgun (WGS) entry which is preliminary data.</text>
</comment>
<dbReference type="SUPFAM" id="SSF81653">
    <property type="entry name" value="Calcium ATPase, transduction domain A"/>
    <property type="match status" value="1"/>
</dbReference>
<name>A0ABQ8UVH9_9EUKA</name>
<dbReference type="SUPFAM" id="SSF81665">
    <property type="entry name" value="Calcium ATPase, transmembrane domain M"/>
    <property type="match status" value="1"/>
</dbReference>
<dbReference type="Pfam" id="PF13246">
    <property type="entry name" value="Cation_ATPase"/>
    <property type="match status" value="1"/>
</dbReference>
<dbReference type="InterPro" id="IPR023299">
    <property type="entry name" value="ATPase_P-typ_cyto_dom_N"/>
</dbReference>
<evidence type="ECO:0000256" key="1">
    <source>
        <dbReference type="ARBA" id="ARBA00004651"/>
    </source>
</evidence>
<evidence type="ECO:0000256" key="3">
    <source>
        <dbReference type="ARBA" id="ARBA00022692"/>
    </source>
</evidence>
<evidence type="ECO:0000256" key="9">
    <source>
        <dbReference type="SAM" id="MobiDB-lite"/>
    </source>
</evidence>
<dbReference type="SUPFAM" id="SSF81660">
    <property type="entry name" value="Metal cation-transporting ATPase, ATP-binding domain N"/>
    <property type="match status" value="1"/>
</dbReference>
<evidence type="ECO:0000256" key="7">
    <source>
        <dbReference type="ARBA" id="ARBA00022989"/>
    </source>
</evidence>
<dbReference type="SMART" id="SM00831">
    <property type="entry name" value="Cation_ATPase_N"/>
    <property type="match status" value="1"/>
</dbReference>
<keyword evidence="2" id="KW-1003">Cell membrane</keyword>
<proteinExistence type="predicted"/>
<accession>A0ABQ8UVH9</accession>
<protein>
    <submittedName>
        <fullName evidence="12">Ion-transporting P-type ATPase</fullName>
    </submittedName>
</protein>
<dbReference type="InterPro" id="IPR004014">
    <property type="entry name" value="ATPase_P-typ_cation-transptr_N"/>
</dbReference>
<feature type="domain" description="Cation-transporting P-type ATPase N-terminal" evidence="11">
    <location>
        <begin position="65"/>
        <end position="139"/>
    </location>
</feature>
<keyword evidence="5" id="KW-0067">ATP-binding</keyword>
<gene>
    <name evidence="12" type="ORF">PAPYR_352</name>
</gene>
<dbReference type="PANTHER" id="PTHR43294">
    <property type="entry name" value="SODIUM/POTASSIUM-TRANSPORTING ATPASE SUBUNIT ALPHA"/>
    <property type="match status" value="1"/>
</dbReference>
<dbReference type="InterPro" id="IPR006068">
    <property type="entry name" value="ATPase_P-typ_cation-transptr_C"/>
</dbReference>
<dbReference type="InterPro" id="IPR001757">
    <property type="entry name" value="P_typ_ATPase"/>
</dbReference>
<keyword evidence="3 10" id="KW-0812">Transmembrane</keyword>
<evidence type="ECO:0000313" key="12">
    <source>
        <dbReference type="EMBL" id="KAJ4463089.1"/>
    </source>
</evidence>
<dbReference type="SFLD" id="SFLDS00003">
    <property type="entry name" value="Haloacid_Dehalogenase"/>
    <property type="match status" value="1"/>
</dbReference>
<sequence>MAAPVAPRQFYTVGPSYPSEGTLLRAAARRTSIDLLHAAELRRQQVRRALQVAPGAPPDKAASRRAHLFSKQELQDEFSTDLSLGLSQQQRSTRLSRDGKNALTPPKQLPEWLKFLKAMVGGFSLLLLLGGLLSLIAYLVPFIPGNSTKPDPNNLYIAIVLVVVVILTGIFQYMQEAKSSKILAGFKDLIPTQATIRVQGALVVVNAQTLVAGDLCELAVGQKVPADIRLIDAHGLKVDNSSLTGESEPQPRTVKSTSDSYLETKNIAFFGTSVLEGRATGVVVATGDRTVIGEIAHLASQTGALQTSLGREINRFVKIVAVFAFSMGILFAILGLALRVGSWLDSLIFGLGIIVANVPEGLYATTTVCLTLTARRMAGRNVLVKNLQAVETLGSVSVICTDKTGTLTQNRMTLSHLWFDSQLTKVDADYTKSTFRTEPSLVSPSHEEDDEETTERSPERARNATFQRLLQSMNFCSRAIFDSTDPSLPDDLRAILSRVAPPPPIEAPASPRPGILRRMSISLGFRPRLQRSRSLPALPVLPEVVASPPILGFPSRPATPPLPLKANLAEMPTLSSGAPPPPLLAAPEHTEASTATQTTQTVQKPPVSSARQPVPKKWSLLDAKVIGDASETAIFRFASSMNNVLLERESNPRLAEVPFNSATKTHLVIHKFPEGNVLFFKGAPERVLEHCSSMMMEGGEYPLDERSRIQVMRTSDELASLGERVLAFAFRPLDPTAYPEDYEFVTDPHPNFPTDGYVLLGLASLQDPPRETVPEAVLECQKAGLRVIMVTGDHPTTAKAIARQCHIISFETEDEIVANHSTNPQSPRGEGTHPSLREIFGDAATVGPLPSRPPTSQTSGETHGVEAGHSPPGRPLARARVVTGDELHAMSAGELEIIIGKYEQLVFARVSPVDKLTIVEACQKNGAIVGVTGDGVNDSPALKKADIGISMGISGSDVSREAADIVLLDDNFASIVHGIEEGRLVFDNLQKSIAYVLASNIPEIVPFILFFLVGVPAPLTVILVLLIDLGTDIFPAISFGYEPAERGLMDRPPRNPKRDRLVTWRLIFFAYAQIGVLETVAAFITYFLIMGLAGIPMSSLFFNMSGVGIPLPLLRTAQSSFFFTVVLTQIGNILLCKTRRFSLFRHPLFKNKHMFLAILVELLIALFLVYVPWMHVIIATNWLAWPAAAVGGGFIFILIFYDEIRKLFIRSWPHTALARVFTW</sequence>
<dbReference type="InterPro" id="IPR044492">
    <property type="entry name" value="P_typ_ATPase_HD_dom"/>
</dbReference>
<feature type="transmembrane region" description="Helical" evidence="10">
    <location>
        <begin position="1182"/>
        <end position="1201"/>
    </location>
</feature>
<feature type="transmembrane region" description="Helical" evidence="10">
    <location>
        <begin position="155"/>
        <end position="174"/>
    </location>
</feature>
<dbReference type="Proteomes" id="UP001141327">
    <property type="component" value="Unassembled WGS sequence"/>
</dbReference>